<evidence type="ECO:0000256" key="1">
    <source>
        <dbReference type="ARBA" id="ARBA00001917"/>
    </source>
</evidence>
<dbReference type="AlphaFoldDB" id="A0AAW0GJD8"/>
<organism evidence="6 7">
    <name type="scientific">Cerrena zonata</name>
    <dbReference type="NCBI Taxonomy" id="2478898"/>
    <lineage>
        <taxon>Eukaryota</taxon>
        <taxon>Fungi</taxon>
        <taxon>Dikarya</taxon>
        <taxon>Basidiomycota</taxon>
        <taxon>Agaricomycotina</taxon>
        <taxon>Agaricomycetes</taxon>
        <taxon>Polyporales</taxon>
        <taxon>Cerrenaceae</taxon>
        <taxon>Cerrena</taxon>
    </lineage>
</organism>
<dbReference type="PANTHER" id="PTHR33798:SF5">
    <property type="entry name" value="FLAVIN REDUCTASE LIKE DOMAIN-CONTAINING PROTEIN"/>
    <property type="match status" value="1"/>
</dbReference>
<evidence type="ECO:0000313" key="7">
    <source>
        <dbReference type="Proteomes" id="UP001385951"/>
    </source>
</evidence>
<protein>
    <recommendedName>
        <fullName evidence="5">Flavin reductase like domain-containing protein</fullName>
    </recommendedName>
</protein>
<evidence type="ECO:0000313" key="6">
    <source>
        <dbReference type="EMBL" id="KAK7693435.1"/>
    </source>
</evidence>
<feature type="domain" description="Flavin reductase like" evidence="5">
    <location>
        <begin position="31"/>
        <end position="190"/>
    </location>
</feature>
<dbReference type="EMBL" id="JASBNA010000003">
    <property type="protein sequence ID" value="KAK7693435.1"/>
    <property type="molecule type" value="Genomic_DNA"/>
</dbReference>
<comment type="caution">
    <text evidence="6">The sequence shown here is derived from an EMBL/GenBank/DDBJ whole genome shotgun (WGS) entry which is preliminary data.</text>
</comment>
<dbReference type="Gene3D" id="2.30.110.10">
    <property type="entry name" value="Electron Transport, Fmn-binding Protein, Chain A"/>
    <property type="match status" value="1"/>
</dbReference>
<comment type="similarity">
    <text evidence="4">Belongs to the flavoredoxin family.</text>
</comment>
<evidence type="ECO:0000256" key="2">
    <source>
        <dbReference type="ARBA" id="ARBA00022630"/>
    </source>
</evidence>
<keyword evidence="2" id="KW-0285">Flavoprotein</keyword>
<dbReference type="SUPFAM" id="SSF50475">
    <property type="entry name" value="FMN-binding split barrel"/>
    <property type="match status" value="1"/>
</dbReference>
<evidence type="ECO:0000256" key="4">
    <source>
        <dbReference type="ARBA" id="ARBA00038054"/>
    </source>
</evidence>
<evidence type="ECO:0000256" key="3">
    <source>
        <dbReference type="ARBA" id="ARBA00022643"/>
    </source>
</evidence>
<proteinExistence type="inferred from homology"/>
<keyword evidence="7" id="KW-1185">Reference proteome</keyword>
<dbReference type="InterPro" id="IPR012349">
    <property type="entry name" value="Split_barrel_FMN-bd"/>
</dbReference>
<evidence type="ECO:0000259" key="5">
    <source>
        <dbReference type="SMART" id="SM00903"/>
    </source>
</evidence>
<accession>A0AAW0GJD8</accession>
<dbReference type="PANTHER" id="PTHR33798">
    <property type="entry name" value="FLAVOPROTEIN OXYGENASE"/>
    <property type="match status" value="1"/>
</dbReference>
<dbReference type="Pfam" id="PF01613">
    <property type="entry name" value="Flavin_Reduct"/>
    <property type="match status" value="1"/>
</dbReference>
<name>A0AAW0GJD8_9APHY</name>
<dbReference type="SMART" id="SM00903">
    <property type="entry name" value="Flavin_Reduct"/>
    <property type="match status" value="1"/>
</dbReference>
<gene>
    <name evidence="6" type="ORF">QCA50_003003</name>
</gene>
<reference evidence="6 7" key="1">
    <citation type="submission" date="2022-09" db="EMBL/GenBank/DDBJ databases">
        <authorList>
            <person name="Palmer J.M."/>
        </authorList>
    </citation>
    <scope>NUCLEOTIDE SEQUENCE [LARGE SCALE GENOMIC DNA]</scope>
    <source>
        <strain evidence="6 7">DSM 7382</strain>
    </source>
</reference>
<dbReference type="Proteomes" id="UP001385951">
    <property type="component" value="Unassembled WGS sequence"/>
</dbReference>
<dbReference type="InterPro" id="IPR002563">
    <property type="entry name" value="Flavin_Rdtase-like_dom"/>
</dbReference>
<sequence>MGCYSALVIPDLLICHDLLTMINLQYKLMISAIIPRPIAFVSSISTAGVENLGLFSWFNMIHSNPPLVSVTISTGAGKDKDTSANIQETKEFTVNIISVPFVDNANACSIDAPHDVSEWPISGLTKAPSVHVKPPRVKESAFSMECELFQATDLVHPESGAKTGTLILGRVKYIHVRKDILTERGGVDPDKLQPITRLGDILYATLGGGFRIPRLPWAENAEKVLELNKAVAEATQ</sequence>
<comment type="cofactor">
    <cofactor evidence="1">
        <name>FMN</name>
        <dbReference type="ChEBI" id="CHEBI:58210"/>
    </cofactor>
</comment>
<dbReference type="GO" id="GO:0010181">
    <property type="term" value="F:FMN binding"/>
    <property type="evidence" value="ECO:0007669"/>
    <property type="project" value="InterPro"/>
</dbReference>
<keyword evidence="3" id="KW-0288">FMN</keyword>